<feature type="compositionally biased region" description="Gly residues" evidence="1">
    <location>
        <begin position="268"/>
        <end position="284"/>
    </location>
</feature>
<feature type="region of interest" description="Disordered" evidence="1">
    <location>
        <begin position="137"/>
        <end position="168"/>
    </location>
</feature>
<gene>
    <name evidence="2" type="ORF">BU14_0180s0015</name>
</gene>
<dbReference type="EMBL" id="KV918859">
    <property type="protein sequence ID" value="OSX76668.1"/>
    <property type="molecule type" value="Genomic_DNA"/>
</dbReference>
<feature type="compositionally biased region" description="Low complexity" evidence="1">
    <location>
        <begin position="73"/>
        <end position="82"/>
    </location>
</feature>
<sequence>MTRRVNPDDLSRVRERRPVTDAVWTLEVARHAGEGAPRAGGNGSGGRRRRRPRRPRRRRRRCRQRHHPDACRLPRPAGAPAPWRRRRRRRPPPLPALPPPPTWRRGRRTPARRRALGGGAAADGAAHAAAAAAVACRGGGGRRRARGWAAPRHPRRGMAGMGGGGGKPDASGTPLGLVAPARGGAAADLVATDVLVALLWEGKGGGGREGGVCNAPAVGVLWDAAGGGGVPGVDAPTRVPAVAVWARVTRCGGATGRSSGSRRRKVARGGGPPGGARGAPVGGCDGERSAAARARPAAGTAGEGERASQRGRPSPAQLCRQSRRRRCDPHVWAAWPARRASGVPPLVLPASPPPLAATADGAVAEGTAAPGRVGRHPRRWRAHQTHGRWRRAEGGGVGRGDEPWLREVVGRCACGDGDDAAAKADVGTDVPTEH</sequence>
<protein>
    <submittedName>
        <fullName evidence="2">Uncharacterized protein</fullName>
    </submittedName>
</protein>
<evidence type="ECO:0000313" key="3">
    <source>
        <dbReference type="Proteomes" id="UP000218209"/>
    </source>
</evidence>
<keyword evidence="3" id="KW-1185">Reference proteome</keyword>
<organism evidence="2 3">
    <name type="scientific">Porphyra umbilicalis</name>
    <name type="common">Purple laver</name>
    <name type="synonym">Red alga</name>
    <dbReference type="NCBI Taxonomy" id="2786"/>
    <lineage>
        <taxon>Eukaryota</taxon>
        <taxon>Rhodophyta</taxon>
        <taxon>Bangiophyceae</taxon>
        <taxon>Bangiales</taxon>
        <taxon>Bangiaceae</taxon>
        <taxon>Porphyra</taxon>
    </lineage>
</organism>
<feature type="region of interest" description="Disordered" evidence="1">
    <location>
        <begin position="1"/>
        <end position="120"/>
    </location>
</feature>
<name>A0A1X6P734_PORUM</name>
<dbReference type="Proteomes" id="UP000218209">
    <property type="component" value="Unassembled WGS sequence"/>
</dbReference>
<evidence type="ECO:0000256" key="1">
    <source>
        <dbReference type="SAM" id="MobiDB-lite"/>
    </source>
</evidence>
<accession>A0A1X6P734</accession>
<feature type="compositionally biased region" description="Basic residues" evidence="1">
    <location>
        <begin position="140"/>
        <end position="156"/>
    </location>
</feature>
<feature type="compositionally biased region" description="Pro residues" evidence="1">
    <location>
        <begin position="92"/>
        <end position="102"/>
    </location>
</feature>
<dbReference type="AlphaFoldDB" id="A0A1X6P734"/>
<reference evidence="2 3" key="1">
    <citation type="submission" date="2017-03" db="EMBL/GenBank/DDBJ databases">
        <title>WGS assembly of Porphyra umbilicalis.</title>
        <authorList>
            <person name="Brawley S.H."/>
            <person name="Blouin N.A."/>
            <person name="Ficko-Blean E."/>
            <person name="Wheeler G.L."/>
            <person name="Lohr M."/>
            <person name="Goodson H.V."/>
            <person name="Jenkins J.W."/>
            <person name="Blaby-Haas C.E."/>
            <person name="Helliwell K.E."/>
            <person name="Chan C."/>
            <person name="Marriage T."/>
            <person name="Bhattacharya D."/>
            <person name="Klein A.S."/>
            <person name="Badis Y."/>
            <person name="Brodie J."/>
            <person name="Cao Y."/>
            <person name="Collen J."/>
            <person name="Dittami S.M."/>
            <person name="Gachon C.M."/>
            <person name="Green B.R."/>
            <person name="Karpowicz S."/>
            <person name="Kim J.W."/>
            <person name="Kudahl U."/>
            <person name="Lin S."/>
            <person name="Michel G."/>
            <person name="Mittag M."/>
            <person name="Olson B.J."/>
            <person name="Pangilinan J."/>
            <person name="Peng Y."/>
            <person name="Qiu H."/>
            <person name="Shu S."/>
            <person name="Singer J.T."/>
            <person name="Smith A.G."/>
            <person name="Sprecher B.N."/>
            <person name="Wagner V."/>
            <person name="Wang W."/>
            <person name="Wang Z.-Y."/>
            <person name="Yan J."/>
            <person name="Yarish C."/>
            <person name="Zoeuner-Riek S."/>
            <person name="Zhuang Y."/>
            <person name="Zou Y."/>
            <person name="Lindquist E.A."/>
            <person name="Grimwood J."/>
            <person name="Barry K."/>
            <person name="Rokhsar D.S."/>
            <person name="Schmutz J."/>
            <person name="Stiller J.W."/>
            <person name="Grossman A.R."/>
            <person name="Prochnik S.E."/>
        </authorList>
    </citation>
    <scope>NUCLEOTIDE SEQUENCE [LARGE SCALE GENOMIC DNA]</scope>
    <source>
        <strain evidence="2">4086291</strain>
    </source>
</reference>
<feature type="compositionally biased region" description="Basic residues" evidence="1">
    <location>
        <begin position="104"/>
        <end position="115"/>
    </location>
</feature>
<feature type="compositionally biased region" description="Low complexity" evidence="1">
    <location>
        <begin position="291"/>
        <end position="300"/>
    </location>
</feature>
<feature type="region of interest" description="Disordered" evidence="1">
    <location>
        <begin position="252"/>
        <end position="325"/>
    </location>
</feature>
<proteinExistence type="predicted"/>
<feature type="compositionally biased region" description="Basic and acidic residues" evidence="1">
    <location>
        <begin position="1"/>
        <end position="19"/>
    </location>
</feature>
<feature type="compositionally biased region" description="Basic residues" evidence="1">
    <location>
        <begin position="46"/>
        <end position="66"/>
    </location>
</feature>
<evidence type="ECO:0000313" key="2">
    <source>
        <dbReference type="EMBL" id="OSX76668.1"/>
    </source>
</evidence>